<organism evidence="1 2">
    <name type="scientific">Flavobacterium aurantiibacter</name>
    <dbReference type="NCBI Taxonomy" id="2023067"/>
    <lineage>
        <taxon>Bacteria</taxon>
        <taxon>Pseudomonadati</taxon>
        <taxon>Bacteroidota</taxon>
        <taxon>Flavobacteriia</taxon>
        <taxon>Flavobacteriales</taxon>
        <taxon>Flavobacteriaceae</taxon>
        <taxon>Flavobacterium</taxon>
    </lineage>
</organism>
<dbReference type="InterPro" id="IPR029063">
    <property type="entry name" value="SAM-dependent_MTases_sf"/>
</dbReference>
<protein>
    <recommendedName>
        <fullName evidence="3">Methyltransferase domain-containing protein</fullName>
    </recommendedName>
</protein>
<dbReference type="SUPFAM" id="SSF53335">
    <property type="entry name" value="S-adenosyl-L-methionine-dependent methyltransferases"/>
    <property type="match status" value="1"/>
</dbReference>
<dbReference type="AlphaFoldDB" id="A0A255ZSK3"/>
<evidence type="ECO:0000313" key="1">
    <source>
        <dbReference type="EMBL" id="OYQ43855.1"/>
    </source>
</evidence>
<reference evidence="1 2" key="1">
    <citation type="submission" date="2017-07" db="EMBL/GenBank/DDBJ databases">
        <title>Flavobacterium cyanobacteriorum sp. nov., isolated from cyanobacterial aggregates in a eutrophic lake.</title>
        <authorList>
            <person name="Cai H."/>
        </authorList>
    </citation>
    <scope>NUCLEOTIDE SEQUENCE [LARGE SCALE GENOMIC DNA]</scope>
    <source>
        <strain evidence="1 2">TH167</strain>
    </source>
</reference>
<dbReference type="RefSeq" id="WP_094486387.1">
    <property type="nucleotide sequence ID" value="NZ_NOXX01000197.1"/>
</dbReference>
<evidence type="ECO:0000313" key="2">
    <source>
        <dbReference type="Proteomes" id="UP000216035"/>
    </source>
</evidence>
<keyword evidence="2" id="KW-1185">Reference proteome</keyword>
<dbReference type="Gene3D" id="3.40.50.150">
    <property type="entry name" value="Vaccinia Virus protein VP39"/>
    <property type="match status" value="1"/>
</dbReference>
<dbReference type="Proteomes" id="UP000216035">
    <property type="component" value="Unassembled WGS sequence"/>
</dbReference>
<dbReference type="OrthoDB" id="9757917at2"/>
<gene>
    <name evidence="1" type="ORF">CHX27_08730</name>
</gene>
<evidence type="ECO:0008006" key="3">
    <source>
        <dbReference type="Google" id="ProtNLM"/>
    </source>
</evidence>
<dbReference type="EMBL" id="NOXX01000197">
    <property type="protein sequence ID" value="OYQ43855.1"/>
    <property type="molecule type" value="Genomic_DNA"/>
</dbReference>
<comment type="caution">
    <text evidence="1">The sequence shown here is derived from an EMBL/GenBank/DDBJ whole genome shotgun (WGS) entry which is preliminary data.</text>
</comment>
<proteinExistence type="predicted"/>
<accession>A0A255ZSK3</accession>
<name>A0A255ZSK3_9FLAO</name>
<sequence length="473" mass="55568">MTLEELKIESLQFDLAELNEFVSENRDEIKLLFSNLVVSPSVTRDCIELIRHIHSKRRHGIDTVGIQFFVTILAFYFKSANNTAFVQTCITNLQDNVLKYRLQAWFQYKFEYRQTNSHLTRFPQYLEKISKAIADENEDYTDDVLSDLHSYFFEFSHIAGFQELFDSPDLLKKFPILSEYKKRKGALDYRIELHENVDKIFTPSRFTEQLFNEKFIDYIKYHDSTVWNNILLGLDTFTIRSEVINFGQANFDKPYKKLQPADIVKLYCYFNMRKHYYSSLYLFERCAWIKKLVSKEGCLKFIDVGCGPATSGIALTDYLLSTKSSKQQFDYIGVDYYNSMLAAAADFMTNSVYKECTNNDFIKSITEIKNNDFSNANSILINTCYLFASPTLKIDLLATEINNLLNTYSSLPRFLLFQNTTDETKNIKYELFKKKLLKHDLLLSEKVTIKYNNQRNSFYPPVHESIYFEVLKF</sequence>